<evidence type="ECO:0000313" key="3">
    <source>
        <dbReference type="Proteomes" id="UP001500791"/>
    </source>
</evidence>
<keyword evidence="1" id="KW-0732">Signal</keyword>
<keyword evidence="3" id="KW-1185">Reference proteome</keyword>
<reference evidence="2 3" key="1">
    <citation type="journal article" date="2019" name="Int. J. Syst. Evol. Microbiol.">
        <title>The Global Catalogue of Microorganisms (GCM) 10K type strain sequencing project: providing services to taxonomists for standard genome sequencing and annotation.</title>
        <authorList>
            <consortium name="The Broad Institute Genomics Platform"/>
            <consortium name="The Broad Institute Genome Sequencing Center for Infectious Disease"/>
            <person name="Wu L."/>
            <person name="Ma J."/>
        </authorList>
    </citation>
    <scope>NUCLEOTIDE SEQUENCE [LARGE SCALE GENOMIC DNA]</scope>
    <source>
        <strain evidence="2 3">JCM 13476</strain>
    </source>
</reference>
<comment type="caution">
    <text evidence="2">The sequence shown here is derived from an EMBL/GenBank/DDBJ whole genome shotgun (WGS) entry which is preliminary data.</text>
</comment>
<evidence type="ECO:0000313" key="2">
    <source>
        <dbReference type="EMBL" id="GAA0386852.1"/>
    </source>
</evidence>
<feature type="signal peptide" evidence="1">
    <location>
        <begin position="1"/>
        <end position="24"/>
    </location>
</feature>
<name>A0ABN0Y934_9CAUL</name>
<dbReference type="EMBL" id="BAAAEJ010000004">
    <property type="protein sequence ID" value="GAA0386852.1"/>
    <property type="molecule type" value="Genomic_DNA"/>
</dbReference>
<evidence type="ECO:0008006" key="4">
    <source>
        <dbReference type="Google" id="ProtNLM"/>
    </source>
</evidence>
<sequence length="176" mass="17883">MKKLLIAASSVAVMSLFGAASASAGDFLTAPGKYNAVGDLVLYQTIAGVSCRVTSVIEVNSSGDANFTNVAFAPGTTALCGSLINPITTTWRIHKISKGVDEGEIRLDVQVQAGSGTCIGSLSPLTLYWGSKGPNRIESTTGSVPGLAGGAPTPCYVGGTLSITPVAPTVGEFRMN</sequence>
<proteinExistence type="predicted"/>
<feature type="chain" id="PRO_5046418717" description="Protein activator of alkane oxidation PraB" evidence="1">
    <location>
        <begin position="25"/>
        <end position="176"/>
    </location>
</feature>
<evidence type="ECO:0000256" key="1">
    <source>
        <dbReference type="SAM" id="SignalP"/>
    </source>
</evidence>
<accession>A0ABN0Y934</accession>
<protein>
    <recommendedName>
        <fullName evidence="4">Protein activator of alkane oxidation PraB</fullName>
    </recommendedName>
</protein>
<dbReference type="RefSeq" id="WP_167179333.1">
    <property type="nucleotide sequence ID" value="NZ_BAAAEJ010000004.1"/>
</dbReference>
<organism evidence="2 3">
    <name type="scientific">Brevundimonas terrae</name>
    <dbReference type="NCBI Taxonomy" id="363631"/>
    <lineage>
        <taxon>Bacteria</taxon>
        <taxon>Pseudomonadati</taxon>
        <taxon>Pseudomonadota</taxon>
        <taxon>Alphaproteobacteria</taxon>
        <taxon>Caulobacterales</taxon>
        <taxon>Caulobacteraceae</taxon>
        <taxon>Brevundimonas</taxon>
    </lineage>
</organism>
<dbReference type="Proteomes" id="UP001500791">
    <property type="component" value="Unassembled WGS sequence"/>
</dbReference>
<gene>
    <name evidence="2" type="ORF">GCM10009093_12100</name>
</gene>